<name>A0A916TAB9_9MICO</name>
<reference evidence="1" key="2">
    <citation type="submission" date="2020-09" db="EMBL/GenBank/DDBJ databases">
        <authorList>
            <person name="Sun Q."/>
            <person name="Zhou Y."/>
        </authorList>
    </citation>
    <scope>NUCLEOTIDE SEQUENCE</scope>
    <source>
        <strain evidence="1">CGMCC 1.15085</strain>
    </source>
</reference>
<protein>
    <submittedName>
        <fullName evidence="1">Uncharacterized protein</fullName>
    </submittedName>
</protein>
<gene>
    <name evidence="1" type="ORF">GCM10011492_30690</name>
</gene>
<keyword evidence="2" id="KW-1185">Reference proteome</keyword>
<dbReference type="Proteomes" id="UP000636793">
    <property type="component" value="Unassembled WGS sequence"/>
</dbReference>
<comment type="caution">
    <text evidence="1">The sequence shown here is derived from an EMBL/GenBank/DDBJ whole genome shotgun (WGS) entry which is preliminary data.</text>
</comment>
<accession>A0A916TAB9</accession>
<reference evidence="1" key="1">
    <citation type="journal article" date="2014" name="Int. J. Syst. Evol. Microbiol.">
        <title>Complete genome sequence of Corynebacterium casei LMG S-19264T (=DSM 44701T), isolated from a smear-ripened cheese.</title>
        <authorList>
            <consortium name="US DOE Joint Genome Institute (JGI-PGF)"/>
            <person name="Walter F."/>
            <person name="Albersmeier A."/>
            <person name="Kalinowski J."/>
            <person name="Ruckert C."/>
        </authorList>
    </citation>
    <scope>NUCLEOTIDE SEQUENCE</scope>
    <source>
        <strain evidence="1">CGMCC 1.15085</strain>
    </source>
</reference>
<dbReference type="EMBL" id="BMHI01000004">
    <property type="protein sequence ID" value="GGB37797.1"/>
    <property type="molecule type" value="Genomic_DNA"/>
</dbReference>
<dbReference type="RefSeq" id="WP_188837873.1">
    <property type="nucleotide sequence ID" value="NZ_BMHI01000004.1"/>
</dbReference>
<organism evidence="1 2">
    <name type="scientific">Flexivirga endophytica</name>
    <dbReference type="NCBI Taxonomy" id="1849103"/>
    <lineage>
        <taxon>Bacteria</taxon>
        <taxon>Bacillati</taxon>
        <taxon>Actinomycetota</taxon>
        <taxon>Actinomycetes</taxon>
        <taxon>Micrococcales</taxon>
        <taxon>Dermacoccaceae</taxon>
        <taxon>Flexivirga</taxon>
    </lineage>
</organism>
<evidence type="ECO:0000313" key="2">
    <source>
        <dbReference type="Proteomes" id="UP000636793"/>
    </source>
</evidence>
<sequence length="399" mass="43520">MTEAGEAGPFRRHYVMSLRDEVPVPAAGWSIFRHPPECAAQAERSGCAGDDCRVADVCRLFVFDGTDDAGMGQGLQDLIAVANRLTGTGSSPPALQSVPRRRVVAVTGSRWRHGEDPSDHYQRCFRLLHDTVNALRLATAARTPNVSIERVWPLYLIVDETADGSYTARNIVVVEHGFRATSPATPEQTAQAQQLILAGWSREPAEMYLEFKLDTMRAADTDGDYVECVLKAAAAAEILLKHTAWMLTWEATAVLTSDPSPTAAMSMDPDVRPASLVGSVLAPRLKGNWASGHGRGPVGGWRASIATRRNDVIHRGYRPSEAEAHAAVAALVELEQHLLDRIAAQGHVYPRTALLLAGRDSLHRRGAWGKVRATDAAENRQTMISRYLSWLDHHLGSST</sequence>
<evidence type="ECO:0000313" key="1">
    <source>
        <dbReference type="EMBL" id="GGB37797.1"/>
    </source>
</evidence>
<proteinExistence type="predicted"/>
<dbReference type="AlphaFoldDB" id="A0A916TAB9"/>